<accession>A0A4Q9M971</accession>
<gene>
    <name evidence="1" type="ORF">BD311DRAFT_67518</name>
</gene>
<dbReference type="Proteomes" id="UP000292957">
    <property type="component" value="Unassembled WGS sequence"/>
</dbReference>
<name>A0A4Q9M971_9APHY</name>
<organism evidence="1">
    <name type="scientific">Dichomitus squalens</name>
    <dbReference type="NCBI Taxonomy" id="114155"/>
    <lineage>
        <taxon>Eukaryota</taxon>
        <taxon>Fungi</taxon>
        <taxon>Dikarya</taxon>
        <taxon>Basidiomycota</taxon>
        <taxon>Agaricomycotina</taxon>
        <taxon>Agaricomycetes</taxon>
        <taxon>Polyporales</taxon>
        <taxon>Polyporaceae</taxon>
        <taxon>Dichomitus</taxon>
    </lineage>
</organism>
<dbReference type="EMBL" id="ML143499">
    <property type="protein sequence ID" value="TBU23635.1"/>
    <property type="molecule type" value="Genomic_DNA"/>
</dbReference>
<dbReference type="OrthoDB" id="2758251at2759"/>
<dbReference type="AlphaFoldDB" id="A0A4Q9M971"/>
<protein>
    <submittedName>
        <fullName evidence="1">Uncharacterized protein</fullName>
    </submittedName>
</protein>
<sequence length="211" mass="23340">MEAHLRASHVALEKQMAIAAISDNVSYALSELVVSTHAGVQDLNGTIAEMKDNLLKNLGGDWTTTTTTWLWFQEVMLQVLRVHPASFQHPVFHVAYHVLRICGMFVAFLSSRLMTGSVLLVSAWNLISKTSKPHGINSDQLLLSVLPEAPRVRTRQPVEGQSLQLDGDFLHSDRMPGLSLGSGHGRPTNVMSVRRRPRLSRIPDRLCGTLS</sequence>
<evidence type="ECO:0000313" key="1">
    <source>
        <dbReference type="EMBL" id="TBU23635.1"/>
    </source>
</evidence>
<proteinExistence type="predicted"/>
<reference evidence="1" key="1">
    <citation type="submission" date="2019-01" db="EMBL/GenBank/DDBJ databases">
        <title>Draft genome sequences of three monokaryotic isolates of the white-rot basidiomycete fungus Dichomitus squalens.</title>
        <authorList>
            <consortium name="DOE Joint Genome Institute"/>
            <person name="Lopez S.C."/>
            <person name="Andreopoulos B."/>
            <person name="Pangilinan J."/>
            <person name="Lipzen A."/>
            <person name="Riley R."/>
            <person name="Ahrendt S."/>
            <person name="Ng V."/>
            <person name="Barry K."/>
            <person name="Daum C."/>
            <person name="Grigoriev I.V."/>
            <person name="Hilden K.S."/>
            <person name="Makela M.R."/>
            <person name="de Vries R.P."/>
        </authorList>
    </citation>
    <scope>NUCLEOTIDE SEQUENCE [LARGE SCALE GENOMIC DNA]</scope>
    <source>
        <strain evidence="1">OM18370.1</strain>
    </source>
</reference>